<dbReference type="HOGENOM" id="CLU_3092845_0_0_1"/>
<proteinExistence type="predicted"/>
<reference evidence="1 2" key="1">
    <citation type="journal article" date="2013" name="PLoS Genet.">
        <title>Comparative genome structure, secondary metabolite, and effector coding capacity across Cochliobolus pathogens.</title>
        <authorList>
            <person name="Condon B.J."/>
            <person name="Leng Y."/>
            <person name="Wu D."/>
            <person name="Bushley K.E."/>
            <person name="Ohm R.A."/>
            <person name="Otillar R."/>
            <person name="Martin J."/>
            <person name="Schackwitz W."/>
            <person name="Grimwood J."/>
            <person name="MohdZainudin N."/>
            <person name="Xue C."/>
            <person name="Wang R."/>
            <person name="Manning V.A."/>
            <person name="Dhillon B."/>
            <person name="Tu Z.J."/>
            <person name="Steffenson B.J."/>
            <person name="Salamov A."/>
            <person name="Sun H."/>
            <person name="Lowry S."/>
            <person name="LaButti K."/>
            <person name="Han J."/>
            <person name="Copeland A."/>
            <person name="Lindquist E."/>
            <person name="Barry K."/>
            <person name="Schmutz J."/>
            <person name="Baker S.E."/>
            <person name="Ciuffetti L.M."/>
            <person name="Grigoriev I.V."/>
            <person name="Zhong S."/>
            <person name="Turgeon B.G."/>
        </authorList>
    </citation>
    <scope>NUCLEOTIDE SEQUENCE [LARGE SCALE GENOMIC DNA]</scope>
    <source>
        <strain evidence="1 2">FI3</strain>
    </source>
</reference>
<protein>
    <submittedName>
        <fullName evidence="1">Uncharacterized protein</fullName>
    </submittedName>
</protein>
<evidence type="ECO:0000313" key="2">
    <source>
        <dbReference type="Proteomes" id="UP000054337"/>
    </source>
</evidence>
<dbReference type="RefSeq" id="XP_014551546.1">
    <property type="nucleotide sequence ID" value="XM_014696060.1"/>
</dbReference>
<accession>W7ECR6</accession>
<gene>
    <name evidence="1" type="ORF">COCVIDRAFT_112674</name>
</gene>
<dbReference type="GeneID" id="26250217"/>
<name>W7ECR6_BIPV3</name>
<dbReference type="AlphaFoldDB" id="W7ECR6"/>
<sequence length="52" mass="5501">PPPPSALPIHSLSPAASCKHVCRWAPPTPPAHRSAALSLPTTLLLHTKYLLS</sequence>
<feature type="non-terminal residue" evidence="1">
    <location>
        <position position="1"/>
    </location>
</feature>
<organism evidence="1 2">
    <name type="scientific">Bipolaris victoriae (strain FI3)</name>
    <name type="common">Victoria blight of oats agent</name>
    <name type="synonym">Cochliobolus victoriae</name>
    <dbReference type="NCBI Taxonomy" id="930091"/>
    <lineage>
        <taxon>Eukaryota</taxon>
        <taxon>Fungi</taxon>
        <taxon>Dikarya</taxon>
        <taxon>Ascomycota</taxon>
        <taxon>Pezizomycotina</taxon>
        <taxon>Dothideomycetes</taxon>
        <taxon>Pleosporomycetidae</taxon>
        <taxon>Pleosporales</taxon>
        <taxon>Pleosporineae</taxon>
        <taxon>Pleosporaceae</taxon>
        <taxon>Bipolaris</taxon>
    </lineage>
</organism>
<evidence type="ECO:0000313" key="1">
    <source>
        <dbReference type="EMBL" id="EUN21972.1"/>
    </source>
</evidence>
<dbReference type="Proteomes" id="UP000054337">
    <property type="component" value="Unassembled WGS sequence"/>
</dbReference>
<keyword evidence="2" id="KW-1185">Reference proteome</keyword>
<dbReference type="EMBL" id="KI968827">
    <property type="protein sequence ID" value="EUN21972.1"/>
    <property type="molecule type" value="Genomic_DNA"/>
</dbReference>